<dbReference type="InterPro" id="IPR032623">
    <property type="entry name" value="FecR_N"/>
</dbReference>
<feature type="domain" description="FecR protein" evidence="2">
    <location>
        <begin position="125"/>
        <end position="207"/>
    </location>
</feature>
<gene>
    <name evidence="4" type="ORF">HU752_023145</name>
</gene>
<dbReference type="PIRSF" id="PIRSF018266">
    <property type="entry name" value="FecR"/>
    <property type="match status" value="1"/>
</dbReference>
<dbReference type="PANTHER" id="PTHR30273">
    <property type="entry name" value="PERIPLASMIC SIGNAL SENSOR AND SIGMA FACTOR ACTIVATOR FECR-RELATED"/>
    <property type="match status" value="1"/>
</dbReference>
<organism evidence="4 5">
    <name type="scientific">Pseudomonas vanderleydeniana</name>
    <dbReference type="NCBI Taxonomy" id="2745495"/>
    <lineage>
        <taxon>Bacteria</taxon>
        <taxon>Pseudomonadati</taxon>
        <taxon>Pseudomonadota</taxon>
        <taxon>Gammaproteobacteria</taxon>
        <taxon>Pseudomonadales</taxon>
        <taxon>Pseudomonadaceae</taxon>
        <taxon>Pseudomonas</taxon>
    </lineage>
</organism>
<evidence type="ECO:0000313" key="4">
    <source>
        <dbReference type="EMBL" id="QXI26801.1"/>
    </source>
</evidence>
<protein>
    <submittedName>
        <fullName evidence="4">FecR family protein</fullName>
    </submittedName>
</protein>
<accession>A0A9E6TQS6</accession>
<dbReference type="Pfam" id="PF16220">
    <property type="entry name" value="DUF4880"/>
    <property type="match status" value="1"/>
</dbReference>
<keyword evidence="5" id="KW-1185">Reference proteome</keyword>
<dbReference type="PANTHER" id="PTHR30273:SF2">
    <property type="entry name" value="PROTEIN FECR"/>
    <property type="match status" value="1"/>
</dbReference>
<dbReference type="InterPro" id="IPR012373">
    <property type="entry name" value="Ferrdict_sens_TM"/>
</dbReference>
<dbReference type="AlphaFoldDB" id="A0A9E6TQS6"/>
<evidence type="ECO:0000313" key="5">
    <source>
        <dbReference type="Proteomes" id="UP000634530"/>
    </source>
</evidence>
<evidence type="ECO:0000256" key="1">
    <source>
        <dbReference type="SAM" id="Phobius"/>
    </source>
</evidence>
<proteinExistence type="predicted"/>
<dbReference type="RefSeq" id="WP_186683965.1">
    <property type="nucleotide sequence ID" value="NZ_CP077093.1"/>
</dbReference>
<feature type="domain" description="FecR N-terminal" evidence="3">
    <location>
        <begin position="16"/>
        <end position="55"/>
    </location>
</feature>
<dbReference type="EMBL" id="CP077093">
    <property type="protein sequence ID" value="QXI26801.1"/>
    <property type="molecule type" value="Genomic_DNA"/>
</dbReference>
<dbReference type="Pfam" id="PF04773">
    <property type="entry name" value="FecR"/>
    <property type="match status" value="1"/>
</dbReference>
<evidence type="ECO:0000259" key="3">
    <source>
        <dbReference type="Pfam" id="PF16220"/>
    </source>
</evidence>
<name>A0A9E6TQS6_9PSED</name>
<keyword evidence="1" id="KW-1133">Transmembrane helix</keyword>
<dbReference type="Proteomes" id="UP000634530">
    <property type="component" value="Chromosome"/>
</dbReference>
<evidence type="ECO:0000259" key="2">
    <source>
        <dbReference type="Pfam" id="PF04773"/>
    </source>
</evidence>
<feature type="transmembrane region" description="Helical" evidence="1">
    <location>
        <begin position="88"/>
        <end position="111"/>
    </location>
</feature>
<dbReference type="InterPro" id="IPR006860">
    <property type="entry name" value="FecR"/>
</dbReference>
<reference evidence="4 5" key="2">
    <citation type="journal article" date="2021" name="Microorganisms">
        <title>The Ever-Expanding Pseudomonas Genus: Description of 43 New Species and Partition of the Pseudomonas putida Group.</title>
        <authorList>
            <person name="Girard L."/>
            <person name="Lood C."/>
            <person name="Hofte M."/>
            <person name="Vandamme P."/>
            <person name="Rokni-Zadeh H."/>
            <person name="van Noort V."/>
            <person name="Lavigne R."/>
            <person name="De Mot R."/>
        </authorList>
    </citation>
    <scope>NUCLEOTIDE SEQUENCE [LARGE SCALE GENOMIC DNA]</scope>
    <source>
        <strain evidence="4 5">RW8P3</strain>
    </source>
</reference>
<dbReference type="KEGG" id="pvw:HU752_023145"/>
<dbReference type="Gene3D" id="2.60.120.1440">
    <property type="match status" value="1"/>
</dbReference>
<keyword evidence="1" id="KW-0812">Transmembrane</keyword>
<reference evidence="4 5" key="1">
    <citation type="journal article" date="2020" name="Microorganisms">
        <title>Reliable Identification of Environmental Pseudomonas Isolates Using the rpoD Gene.</title>
        <authorList>
            <consortium name="The Broad Institute Genome Sequencing Platform"/>
            <person name="Girard L."/>
            <person name="Lood C."/>
            <person name="Rokni-Zadeh H."/>
            <person name="van Noort V."/>
            <person name="Lavigne R."/>
            <person name="De Mot R."/>
        </authorList>
    </citation>
    <scope>NUCLEOTIDE SEQUENCE [LARGE SCALE GENOMIC DNA]</scope>
    <source>
        <strain evidence="4 5">RW8P3</strain>
    </source>
</reference>
<sequence length="333" mass="37112">MTEQILSEAEYDAITDAAAHWCMRLHEQDCTAAEREEFDAWLKADPLHASEYEAMLEIWDVADHLPRPPQAEVIPLPSPVKRRPWSRYGVAASSLLAIPLAGYIGWSLGWIPTSYQTFEASNRVEHVTLADGSQVELNLGSQLTYSNYKDQRRATLKKGEAFFEVSHDTEHPFVVKAAKGQIRVTGTRFNVWMYEDQVRVTLLQGSVLVSSDSTQPGGYRLDPGMQARYKAGDFEPQISQTYANDTSLAWRNGKLILDNLSLADALPLINRYLDTPVLLADPATGAIRIGGIYSTSEVRKLVTSLPKVLPVYLTQNKDGNPIINAIPREKPKA</sequence>
<dbReference type="GO" id="GO:0016989">
    <property type="term" value="F:sigma factor antagonist activity"/>
    <property type="evidence" value="ECO:0007669"/>
    <property type="project" value="TreeGrafter"/>
</dbReference>
<keyword evidence="1" id="KW-0472">Membrane</keyword>